<evidence type="ECO:0000313" key="1">
    <source>
        <dbReference type="EMBL" id="CAH2713641.1"/>
    </source>
</evidence>
<name>A0ABM9EM05_9BACI</name>
<gene>
    <name evidence="1" type="ORF">BACCIP111895_00777</name>
</gene>
<comment type="caution">
    <text evidence="1">The sequence shown here is derived from an EMBL/GenBank/DDBJ whole genome shotgun (WGS) entry which is preliminary data.</text>
</comment>
<keyword evidence="2" id="KW-1185">Reference proteome</keyword>
<organism evidence="1 2">
    <name type="scientific">Neobacillus rhizosphaerae</name>
    <dbReference type="NCBI Taxonomy" id="2880965"/>
    <lineage>
        <taxon>Bacteria</taxon>
        <taxon>Bacillati</taxon>
        <taxon>Bacillota</taxon>
        <taxon>Bacilli</taxon>
        <taxon>Bacillales</taxon>
        <taxon>Bacillaceae</taxon>
        <taxon>Neobacillus</taxon>
    </lineage>
</organism>
<sequence length="41" mass="4493">MYEIANGNDAVIKVNVVRDDEIGDLSAAFRRPQGCLALDGW</sequence>
<protein>
    <submittedName>
        <fullName evidence="1">Uncharacterized protein</fullName>
    </submittedName>
</protein>
<dbReference type="EMBL" id="CALBWS010000002">
    <property type="protein sequence ID" value="CAH2713641.1"/>
    <property type="molecule type" value="Genomic_DNA"/>
</dbReference>
<reference evidence="1" key="1">
    <citation type="submission" date="2022-04" db="EMBL/GenBank/DDBJ databases">
        <authorList>
            <person name="Criscuolo A."/>
        </authorList>
    </citation>
    <scope>NUCLEOTIDE SEQUENCE</scope>
    <source>
        <strain evidence="1">CIP111895</strain>
    </source>
</reference>
<dbReference type="Proteomes" id="UP000838308">
    <property type="component" value="Unassembled WGS sequence"/>
</dbReference>
<evidence type="ECO:0000313" key="2">
    <source>
        <dbReference type="Proteomes" id="UP000838308"/>
    </source>
</evidence>
<proteinExistence type="predicted"/>
<dbReference type="CDD" id="cd06225">
    <property type="entry name" value="HAMP"/>
    <property type="match status" value="1"/>
</dbReference>
<accession>A0ABM9EM05</accession>